<sequence length="568" mass="58571">MAVAAALGALAAVLGLTAVLGRPGRRTGAPGSELIAASRGVTPWWNASAISGEYLSAAAYLGTAGLVLAYGADMLWLPVGATAGYVLLLAFVTAPLRRSGAYTISDFAEWRLGSRCVRRIVTGCVCFIGWFYLLPQFQGAGVTLRVLTGAPGWAGWVLVVVAALAVVVSGGMRSITAVQAVQFWVKLAAVAVPAVALLALWRLDGGDPASGDVPHFSRDTRVLVGDRLAVSVPADTVVAARGPVDGTRHDGGPLRLPAGPHTIGPGTNVVFPSGAPVPHARQLPVQDGATWAMPIGRSEGHGLYSGYSAMLGVLLGTMGLPHILMRFYTNTSGSTARRTAALVPGLLALFYVFPVLYGTLGRIYTPELLLTGDLDATILLLPRRMVPGAAGALLTGFVAAGAFAAFISTSCGIVVAIAGTLSQCARRRTGITAFRIGVVFALAAPLPLLPRVGPQGAATLVTMALCVSACSLCPLLVLGIWWRGLTASGAAAGLLLGGGLSVAAGVARLFCGPWTGWPAALLAHPAMVLAPLSFTTMAAVSLLTRHRTPRWADRALARLHLPEDVQAR</sequence>
<evidence type="ECO:0000313" key="12">
    <source>
        <dbReference type="Proteomes" id="UP001049518"/>
    </source>
</evidence>
<evidence type="ECO:0000256" key="8">
    <source>
        <dbReference type="ARBA" id="ARBA00023136"/>
    </source>
</evidence>
<evidence type="ECO:0000256" key="9">
    <source>
        <dbReference type="RuleBase" id="RU362091"/>
    </source>
</evidence>
<dbReference type="PROSITE" id="PS50283">
    <property type="entry name" value="NA_SOLUT_SYMP_3"/>
    <property type="match status" value="1"/>
</dbReference>
<name>A0ABX8R782_9ACTN</name>
<protein>
    <submittedName>
        <fullName evidence="11">Cation acetate symporter</fullName>
    </submittedName>
</protein>
<comment type="similarity">
    <text evidence="2 9">Belongs to the sodium:solute symporter (SSF) (TC 2.A.21) family.</text>
</comment>
<proteinExistence type="inferred from homology"/>
<feature type="transmembrane region" description="Helical" evidence="10">
    <location>
        <begin position="116"/>
        <end position="133"/>
    </location>
</feature>
<keyword evidence="6" id="KW-0769">Symport</keyword>
<evidence type="ECO:0000256" key="5">
    <source>
        <dbReference type="ARBA" id="ARBA00022692"/>
    </source>
</evidence>
<evidence type="ECO:0000313" key="11">
    <source>
        <dbReference type="EMBL" id="QXJ26941.1"/>
    </source>
</evidence>
<feature type="transmembrane region" description="Helical" evidence="10">
    <location>
        <begin position="75"/>
        <end position="96"/>
    </location>
</feature>
<dbReference type="Gene3D" id="1.20.1730.10">
    <property type="entry name" value="Sodium/glucose cotransporter"/>
    <property type="match status" value="1"/>
</dbReference>
<dbReference type="RefSeq" id="WP_231336480.1">
    <property type="nucleotide sequence ID" value="NZ_CP059572.1"/>
</dbReference>
<evidence type="ECO:0000256" key="7">
    <source>
        <dbReference type="ARBA" id="ARBA00022989"/>
    </source>
</evidence>
<keyword evidence="7 10" id="KW-1133">Transmembrane helix</keyword>
<accession>A0ABX8R782</accession>
<dbReference type="Pfam" id="PF00474">
    <property type="entry name" value="SSF"/>
    <property type="match status" value="2"/>
</dbReference>
<dbReference type="InterPro" id="IPR001734">
    <property type="entry name" value="Na/solute_symporter"/>
</dbReference>
<dbReference type="EMBL" id="CP059572">
    <property type="protein sequence ID" value="QXJ26941.1"/>
    <property type="molecule type" value="Genomic_DNA"/>
</dbReference>
<keyword evidence="8 10" id="KW-0472">Membrane</keyword>
<feature type="transmembrane region" description="Helical" evidence="10">
    <location>
        <begin position="489"/>
        <end position="510"/>
    </location>
</feature>
<dbReference type="InterPro" id="IPR038377">
    <property type="entry name" value="Na/Glc_symporter_sf"/>
</dbReference>
<dbReference type="InterPro" id="IPR050277">
    <property type="entry name" value="Sodium:Solute_Symporter"/>
</dbReference>
<feature type="transmembrane region" description="Helical" evidence="10">
    <location>
        <begin position="430"/>
        <end position="448"/>
    </location>
</feature>
<comment type="subcellular location">
    <subcellularLocation>
        <location evidence="1">Cell membrane</location>
        <topology evidence="1">Multi-pass membrane protein</topology>
    </subcellularLocation>
</comment>
<organism evidence="11 12">
    <name type="scientific">Actinomadura graeca</name>
    <dbReference type="NCBI Taxonomy" id="2750812"/>
    <lineage>
        <taxon>Bacteria</taxon>
        <taxon>Bacillati</taxon>
        <taxon>Actinomycetota</taxon>
        <taxon>Actinomycetes</taxon>
        <taxon>Streptosporangiales</taxon>
        <taxon>Thermomonosporaceae</taxon>
        <taxon>Actinomadura</taxon>
    </lineage>
</organism>
<feature type="transmembrane region" description="Helical" evidence="10">
    <location>
        <begin position="153"/>
        <end position="171"/>
    </location>
</feature>
<dbReference type="Proteomes" id="UP001049518">
    <property type="component" value="Chromosome"/>
</dbReference>
<evidence type="ECO:0000256" key="10">
    <source>
        <dbReference type="SAM" id="Phobius"/>
    </source>
</evidence>
<feature type="transmembrane region" description="Helical" evidence="10">
    <location>
        <begin position="183"/>
        <end position="203"/>
    </location>
</feature>
<reference evidence="11" key="1">
    <citation type="submission" date="2020-07" db="EMBL/GenBank/DDBJ databases">
        <authorList>
            <person name="Tarantini F.S."/>
            <person name="Hong K.W."/>
            <person name="Chan K.G."/>
        </authorList>
    </citation>
    <scope>NUCLEOTIDE SEQUENCE</scope>
    <source>
        <strain evidence="11">32-07</strain>
    </source>
</reference>
<feature type="transmembrane region" description="Helical" evidence="10">
    <location>
        <begin position="522"/>
        <end position="544"/>
    </location>
</feature>
<feature type="transmembrane region" description="Helical" evidence="10">
    <location>
        <begin position="307"/>
        <end position="328"/>
    </location>
</feature>
<feature type="transmembrane region" description="Helical" evidence="10">
    <location>
        <begin position="460"/>
        <end position="482"/>
    </location>
</feature>
<evidence type="ECO:0000256" key="6">
    <source>
        <dbReference type="ARBA" id="ARBA00022847"/>
    </source>
</evidence>
<feature type="transmembrane region" description="Helical" evidence="10">
    <location>
        <begin position="340"/>
        <end position="360"/>
    </location>
</feature>
<keyword evidence="5 10" id="KW-0812">Transmembrane</keyword>
<keyword evidence="12" id="KW-1185">Reference proteome</keyword>
<keyword evidence="3" id="KW-0813">Transport</keyword>
<feature type="transmembrane region" description="Helical" evidence="10">
    <location>
        <begin position="389"/>
        <end position="418"/>
    </location>
</feature>
<evidence type="ECO:0000256" key="1">
    <source>
        <dbReference type="ARBA" id="ARBA00004651"/>
    </source>
</evidence>
<keyword evidence="4" id="KW-1003">Cell membrane</keyword>
<dbReference type="PANTHER" id="PTHR48086:SF6">
    <property type="entry name" value="CATION_ACETATE SYMPORTER ACTP"/>
    <property type="match status" value="1"/>
</dbReference>
<evidence type="ECO:0000256" key="3">
    <source>
        <dbReference type="ARBA" id="ARBA00022448"/>
    </source>
</evidence>
<evidence type="ECO:0000256" key="4">
    <source>
        <dbReference type="ARBA" id="ARBA00022475"/>
    </source>
</evidence>
<gene>
    <name evidence="11" type="ORF">AGRA3207_006777</name>
</gene>
<dbReference type="PANTHER" id="PTHR48086">
    <property type="entry name" value="SODIUM/PROLINE SYMPORTER-RELATED"/>
    <property type="match status" value="1"/>
</dbReference>
<evidence type="ECO:0000256" key="2">
    <source>
        <dbReference type="ARBA" id="ARBA00006434"/>
    </source>
</evidence>